<evidence type="ECO:0000313" key="4">
    <source>
        <dbReference type="EMBL" id="KAJ8481826.1"/>
    </source>
</evidence>
<name>A0AAD7TVZ4_9APHY</name>
<evidence type="ECO:0000259" key="2">
    <source>
        <dbReference type="Pfam" id="PF10615"/>
    </source>
</evidence>
<keyword evidence="5" id="KW-1185">Reference proteome</keyword>
<evidence type="ECO:0000256" key="1">
    <source>
        <dbReference type="SAM" id="Phobius"/>
    </source>
</evidence>
<dbReference type="EMBL" id="JAPEVG010001163">
    <property type="protein sequence ID" value="KAJ8453783.1"/>
    <property type="molecule type" value="Genomic_DNA"/>
</dbReference>
<dbReference type="InterPro" id="IPR019595">
    <property type="entry name" value="DUF2470"/>
</dbReference>
<keyword evidence="1" id="KW-0812">Transmembrane</keyword>
<feature type="transmembrane region" description="Helical" evidence="1">
    <location>
        <begin position="111"/>
        <end position="129"/>
    </location>
</feature>
<dbReference type="Gene3D" id="3.20.180.10">
    <property type="entry name" value="PNP-oxidase-like"/>
    <property type="match status" value="1"/>
</dbReference>
<dbReference type="PANTHER" id="PTHR37783">
    <property type="entry name" value="MEMBRANE PROTEIN, PUTATIVE (AFU_ORTHOLOGUE AFUA_1G04315)-RELATED"/>
    <property type="match status" value="1"/>
</dbReference>
<keyword evidence="1" id="KW-0472">Membrane</keyword>
<dbReference type="PANTHER" id="PTHR37783:SF1">
    <property type="entry name" value="MEMBRANE PROTEIN, PUTATIVE (AFU_ORTHOLOGUE AFUA_1G04315)-RELATED"/>
    <property type="match status" value="1"/>
</dbReference>
<dbReference type="InterPro" id="IPR037119">
    <property type="entry name" value="Haem_oxidase_HugZ-like_sf"/>
</dbReference>
<accession>A0AAD7TVZ4</accession>
<organism evidence="4 5">
    <name type="scientific">Trametes cubensis</name>
    <dbReference type="NCBI Taxonomy" id="1111947"/>
    <lineage>
        <taxon>Eukaryota</taxon>
        <taxon>Fungi</taxon>
        <taxon>Dikarya</taxon>
        <taxon>Basidiomycota</taxon>
        <taxon>Agaricomycotina</taxon>
        <taxon>Agaricomycetes</taxon>
        <taxon>Polyporales</taxon>
        <taxon>Polyporaceae</taxon>
        <taxon>Trametes</taxon>
    </lineage>
</organism>
<protein>
    <recommendedName>
        <fullName evidence="2">DUF2470 domain-containing protein</fullName>
    </recommendedName>
</protein>
<keyword evidence="1" id="KW-1133">Transmembrane helix</keyword>
<dbReference type="AlphaFoldDB" id="A0AAD7TVZ4"/>
<dbReference type="InterPro" id="IPR028110">
    <property type="entry name" value="TMEM254"/>
</dbReference>
<feature type="domain" description="DUF2470" evidence="2">
    <location>
        <begin position="12"/>
        <end position="86"/>
    </location>
</feature>
<reference evidence="4" key="1">
    <citation type="submission" date="2022-11" db="EMBL/GenBank/DDBJ databases">
        <title>Genome Sequence of Cubamyces cubensis.</title>
        <authorList>
            <person name="Buettner E."/>
        </authorList>
    </citation>
    <scope>NUCLEOTIDE SEQUENCE</scope>
    <source>
        <strain evidence="4">MPL-01</strain>
    </source>
</reference>
<evidence type="ECO:0000313" key="3">
    <source>
        <dbReference type="EMBL" id="KAJ8453783.1"/>
    </source>
</evidence>
<dbReference type="Pfam" id="PF14934">
    <property type="entry name" value="TMEM254"/>
    <property type="match status" value="1"/>
</dbReference>
<dbReference type="EMBL" id="JAPEVG010000128">
    <property type="protein sequence ID" value="KAJ8481826.1"/>
    <property type="molecule type" value="Genomic_DNA"/>
</dbReference>
<proteinExistence type="predicted"/>
<feature type="transmembrane region" description="Helical" evidence="1">
    <location>
        <begin position="149"/>
        <end position="171"/>
    </location>
</feature>
<comment type="caution">
    <text evidence="4">The sequence shown here is derived from an EMBL/GenBank/DDBJ whole genome shotgun (WGS) entry which is preliminary data.</text>
</comment>
<dbReference type="Proteomes" id="UP001215151">
    <property type="component" value="Unassembled WGS sequence"/>
</dbReference>
<feature type="transmembrane region" description="Helical" evidence="1">
    <location>
        <begin position="183"/>
        <end position="201"/>
    </location>
</feature>
<evidence type="ECO:0000313" key="5">
    <source>
        <dbReference type="Proteomes" id="UP001215151"/>
    </source>
</evidence>
<dbReference type="Pfam" id="PF10615">
    <property type="entry name" value="DUF2470"/>
    <property type="match status" value="1"/>
</dbReference>
<sequence>MTADPVAEKSGFLCMYMSNHPDTLVSYVRYWGKVTEHVVSAKMTAIDTKGMNLTYQTKGGATKEVRVAFDPPLSGYEEVKPRLMSMKADAEEELGMVPAPQITSFRFNPRMLHTAVLLAALIYTTYAPSPDSPYYSPFYAPANTLRTIIPSWMLTFSWSLVVVLHGLESFYTLYLCKKHRTGFIVGAQYWLATLALGFPVFTDMRRQVQDARIESIMKGK</sequence>
<gene>
    <name evidence="3" type="ORF">ONZ51_g13403</name>
    <name evidence="4" type="ORF">ONZ51_g5740</name>
</gene>